<dbReference type="EMBL" id="CM042057">
    <property type="protein sequence ID" value="KAI3692866.1"/>
    <property type="molecule type" value="Genomic_DNA"/>
</dbReference>
<dbReference type="Proteomes" id="UP001055879">
    <property type="component" value="Linkage Group LG11"/>
</dbReference>
<evidence type="ECO:0000313" key="1">
    <source>
        <dbReference type="EMBL" id="KAI3692866.1"/>
    </source>
</evidence>
<reference evidence="2" key="1">
    <citation type="journal article" date="2022" name="Mol. Ecol. Resour.">
        <title>The genomes of chicory, endive, great burdock and yacon provide insights into Asteraceae palaeo-polyploidization history and plant inulin production.</title>
        <authorList>
            <person name="Fan W."/>
            <person name="Wang S."/>
            <person name="Wang H."/>
            <person name="Wang A."/>
            <person name="Jiang F."/>
            <person name="Liu H."/>
            <person name="Zhao H."/>
            <person name="Xu D."/>
            <person name="Zhang Y."/>
        </authorList>
    </citation>
    <scope>NUCLEOTIDE SEQUENCE [LARGE SCALE GENOMIC DNA]</scope>
    <source>
        <strain evidence="2">cv. Niubang</strain>
    </source>
</reference>
<sequence>MVMHTCRADSGPVWYDLPTVPLRSQKVWHGKENEEKLSTRTAPHFGQARSTEAAARARLHRLPPSRHERKTQILTPTKMFDLRPKRFATRGLLTGSPILALLSLKHA</sequence>
<comment type="caution">
    <text evidence="1">The sequence shown here is derived from an EMBL/GenBank/DDBJ whole genome shotgun (WGS) entry which is preliminary data.</text>
</comment>
<accession>A0ACB8Z5X9</accession>
<reference evidence="1 2" key="2">
    <citation type="journal article" date="2022" name="Mol. Ecol. Resour.">
        <title>The genomes of chicory, endive, great burdock and yacon provide insights into Asteraceae paleo-polyploidization history and plant inulin production.</title>
        <authorList>
            <person name="Fan W."/>
            <person name="Wang S."/>
            <person name="Wang H."/>
            <person name="Wang A."/>
            <person name="Jiang F."/>
            <person name="Liu H."/>
            <person name="Zhao H."/>
            <person name="Xu D."/>
            <person name="Zhang Y."/>
        </authorList>
    </citation>
    <scope>NUCLEOTIDE SEQUENCE [LARGE SCALE GENOMIC DNA]</scope>
    <source>
        <strain evidence="2">cv. Niubang</strain>
    </source>
</reference>
<organism evidence="1 2">
    <name type="scientific">Arctium lappa</name>
    <name type="common">Greater burdock</name>
    <name type="synonym">Lappa major</name>
    <dbReference type="NCBI Taxonomy" id="4217"/>
    <lineage>
        <taxon>Eukaryota</taxon>
        <taxon>Viridiplantae</taxon>
        <taxon>Streptophyta</taxon>
        <taxon>Embryophyta</taxon>
        <taxon>Tracheophyta</taxon>
        <taxon>Spermatophyta</taxon>
        <taxon>Magnoliopsida</taxon>
        <taxon>eudicotyledons</taxon>
        <taxon>Gunneridae</taxon>
        <taxon>Pentapetalae</taxon>
        <taxon>asterids</taxon>
        <taxon>campanulids</taxon>
        <taxon>Asterales</taxon>
        <taxon>Asteraceae</taxon>
        <taxon>Carduoideae</taxon>
        <taxon>Cardueae</taxon>
        <taxon>Arctiinae</taxon>
        <taxon>Arctium</taxon>
    </lineage>
</organism>
<protein>
    <submittedName>
        <fullName evidence="1">Uncharacterized protein</fullName>
    </submittedName>
</protein>
<keyword evidence="2" id="KW-1185">Reference proteome</keyword>
<name>A0ACB8Z5X9_ARCLA</name>
<gene>
    <name evidence="1" type="ORF">L6452_32691</name>
</gene>
<proteinExistence type="predicted"/>
<evidence type="ECO:0000313" key="2">
    <source>
        <dbReference type="Proteomes" id="UP001055879"/>
    </source>
</evidence>